<dbReference type="OrthoDB" id="9806974at2"/>
<dbReference type="STRING" id="1354303.M917_0003"/>
<name>U4TF68_9GAMM</name>
<evidence type="ECO:0000256" key="3">
    <source>
        <dbReference type="ARBA" id="ARBA00023027"/>
    </source>
</evidence>
<dbReference type="AlphaFoldDB" id="U4TF68"/>
<dbReference type="RefSeq" id="WP_021812684.1">
    <property type="nucleotide sequence ID" value="NZ_AUSW01000001.1"/>
</dbReference>
<dbReference type="FunFam" id="3.40.50.720:FF:000084">
    <property type="entry name" value="Short-chain dehydrogenase reductase"/>
    <property type="match status" value="1"/>
</dbReference>
<dbReference type="EMBL" id="AUSW01000001">
    <property type="protein sequence ID" value="ERL57088.1"/>
    <property type="molecule type" value="Genomic_DNA"/>
</dbReference>
<gene>
    <name evidence="6" type="ORF">M917_0003</name>
</gene>
<dbReference type="SUPFAM" id="SSF51735">
    <property type="entry name" value="NAD(P)-binding Rossmann-fold domains"/>
    <property type="match status" value="1"/>
</dbReference>
<keyword evidence="4" id="KW-0443">Lipid metabolism</keyword>
<comment type="caution">
    <text evidence="6">The sequence shown here is derived from an EMBL/GenBank/DDBJ whole genome shotgun (WGS) entry which is preliminary data.</text>
</comment>
<keyword evidence="2 6" id="KW-0560">Oxidoreductase</keyword>
<proteinExistence type="inferred from homology"/>
<comment type="similarity">
    <text evidence="1">Belongs to the short-chain dehydrogenases/reductases (SDR) family.</text>
</comment>
<dbReference type="PATRIC" id="fig|1354303.4.peg.3"/>
<dbReference type="PRINTS" id="PR00080">
    <property type="entry name" value="SDRFAMILY"/>
</dbReference>
<protein>
    <submittedName>
        <fullName evidence="6">3-oxoacyl-[acyl-carrier protein] reductase</fullName>
        <ecNumber evidence="6">1.1.1.100</ecNumber>
    </submittedName>
</protein>
<dbReference type="GO" id="GO:0004316">
    <property type="term" value="F:3-oxoacyl-[acyl-carrier-protein] reductase (NADPH) activity"/>
    <property type="evidence" value="ECO:0007669"/>
    <property type="project" value="UniProtKB-EC"/>
</dbReference>
<evidence type="ECO:0000313" key="6">
    <source>
        <dbReference type="EMBL" id="ERL57088.1"/>
    </source>
</evidence>
<dbReference type="PRINTS" id="PR00081">
    <property type="entry name" value="GDHRDH"/>
</dbReference>
<organism evidence="6 7">
    <name type="scientific">Psychrobacter aquaticus CMS 56</name>
    <dbReference type="NCBI Taxonomy" id="1354303"/>
    <lineage>
        <taxon>Bacteria</taxon>
        <taxon>Pseudomonadati</taxon>
        <taxon>Pseudomonadota</taxon>
        <taxon>Gammaproteobacteria</taxon>
        <taxon>Moraxellales</taxon>
        <taxon>Moraxellaceae</taxon>
        <taxon>Psychrobacter</taxon>
    </lineage>
</organism>
<dbReference type="Proteomes" id="UP000016761">
    <property type="component" value="Unassembled WGS sequence"/>
</dbReference>
<sequence length="281" mass="30402">MRLINKVALVTGSAQGIGKAIAELFVKEGATVIFSDINDDKGRRSCHDINIKRQQWSESKPAEYIHLDVSNESDWQKAEQYIQQNYQGLDIVVNNAGITGFLETTGAHDPEYLEMASWHKVHQVNLDGVALGCKAAIALMKNRPTDKNSKSSIINISSRSGMVGIPLAAAYASSKAGVRNHSKSVALYCAQNGYDIRCNSIHPAAIYTPMWDAMLGEGNEREEAIKAISKDIPLGYMGEAMDVAYAALYLASDESRYVTGTELTIDGGILAGSTAAPNSEN</sequence>
<dbReference type="GO" id="GO:0008202">
    <property type="term" value="P:steroid metabolic process"/>
    <property type="evidence" value="ECO:0007669"/>
    <property type="project" value="UniProtKB-KW"/>
</dbReference>
<evidence type="ECO:0000256" key="2">
    <source>
        <dbReference type="ARBA" id="ARBA00023002"/>
    </source>
</evidence>
<dbReference type="Gene3D" id="3.40.50.720">
    <property type="entry name" value="NAD(P)-binding Rossmann-like Domain"/>
    <property type="match status" value="1"/>
</dbReference>
<evidence type="ECO:0000256" key="1">
    <source>
        <dbReference type="ARBA" id="ARBA00006484"/>
    </source>
</evidence>
<keyword evidence="5" id="KW-0753">Steroid metabolism</keyword>
<dbReference type="PANTHER" id="PTHR43180">
    <property type="entry name" value="3-OXOACYL-(ACYL-CARRIER-PROTEIN) REDUCTASE (AFU_ORTHOLOGUE AFUA_6G11210)"/>
    <property type="match status" value="1"/>
</dbReference>
<evidence type="ECO:0000256" key="5">
    <source>
        <dbReference type="ARBA" id="ARBA00023221"/>
    </source>
</evidence>
<dbReference type="InterPro" id="IPR002347">
    <property type="entry name" value="SDR_fam"/>
</dbReference>
<keyword evidence="7" id="KW-1185">Reference proteome</keyword>
<dbReference type="EC" id="1.1.1.100" evidence="6"/>
<evidence type="ECO:0000313" key="7">
    <source>
        <dbReference type="Proteomes" id="UP000016761"/>
    </source>
</evidence>
<keyword evidence="3" id="KW-0520">NAD</keyword>
<dbReference type="InterPro" id="IPR036291">
    <property type="entry name" value="NAD(P)-bd_dom_sf"/>
</dbReference>
<reference evidence="6 7" key="1">
    <citation type="journal article" date="2013" name="Genome Announc.">
        <title>Draft Genome Sequence of Psychrobacter aquaticus Strain CMS 56T, Isolated from a Cyanobacterial Mat Sample Collected from Water Bodies in the McMurdo Dry Valley Region of Antarctica.</title>
        <authorList>
            <person name="Reddy G.S."/>
            <person name="Ara S."/>
            <person name="Singh A."/>
            <person name="Kumar Pinnaka A."/>
            <person name="Shivaji S."/>
        </authorList>
    </citation>
    <scope>NUCLEOTIDE SEQUENCE [LARGE SCALE GENOMIC DNA]</scope>
    <source>
        <strain evidence="6 7">CMS 56</strain>
    </source>
</reference>
<dbReference type="Pfam" id="PF13561">
    <property type="entry name" value="adh_short_C2"/>
    <property type="match status" value="1"/>
</dbReference>
<dbReference type="PANTHER" id="PTHR43180:SF28">
    <property type="entry name" value="NAD(P)-BINDING ROSSMANN-FOLD SUPERFAMILY PROTEIN"/>
    <property type="match status" value="1"/>
</dbReference>
<accession>U4TF68</accession>
<dbReference type="eggNOG" id="COG1028">
    <property type="taxonomic scope" value="Bacteria"/>
</dbReference>
<evidence type="ECO:0000256" key="4">
    <source>
        <dbReference type="ARBA" id="ARBA00023098"/>
    </source>
</evidence>